<feature type="region of interest" description="Disordered" evidence="1">
    <location>
        <begin position="49"/>
        <end position="130"/>
    </location>
</feature>
<evidence type="ECO:0000256" key="1">
    <source>
        <dbReference type="SAM" id="MobiDB-lite"/>
    </source>
</evidence>
<name>A0A0E0DGC3_9ORYZ</name>
<accession>A0A0E0DGC3</accession>
<evidence type="ECO:0008006" key="4">
    <source>
        <dbReference type="Google" id="ProtNLM"/>
    </source>
</evidence>
<protein>
    <recommendedName>
        <fullName evidence="4">DUF834 domain-containing protein</fullName>
    </recommendedName>
</protein>
<dbReference type="EnsemblPlants" id="OMERI04G16180.6">
    <property type="protein sequence ID" value="OMERI04G16180.6"/>
    <property type="gene ID" value="OMERI04G16180"/>
</dbReference>
<dbReference type="Gramene" id="OMERI04G16180.2">
    <property type="protein sequence ID" value="OMERI04G16180.2"/>
    <property type="gene ID" value="OMERI04G16180"/>
</dbReference>
<evidence type="ECO:0000313" key="2">
    <source>
        <dbReference type="EnsemblPlants" id="OMERI04G16180.2"/>
    </source>
</evidence>
<sequence>MGDATIPRPPPKLQPAILRRSAPGSLSHSLLLASHPSWLRALGQIEAVAADGGNPQRKGRRSGTPVEGGSTLERSCGGKGTDIEDNSVGTESNKDQARIERGRTLGGPFGAPPQAPADSSSKGPTEPSCL</sequence>
<dbReference type="AlphaFoldDB" id="A0A0E0DGC3"/>
<dbReference type="Gramene" id="OMERI04G16180.1">
    <property type="protein sequence ID" value="OMERI04G16180.1"/>
    <property type="gene ID" value="OMERI04G16180"/>
</dbReference>
<reference evidence="2" key="1">
    <citation type="submission" date="2015-04" db="UniProtKB">
        <authorList>
            <consortium name="EnsemblPlants"/>
        </authorList>
    </citation>
    <scope>IDENTIFICATION</scope>
</reference>
<keyword evidence="3" id="KW-1185">Reference proteome</keyword>
<dbReference type="EnsemblPlants" id="OMERI04G16180.2">
    <property type="protein sequence ID" value="OMERI04G16180.2"/>
    <property type="gene ID" value="OMERI04G16180"/>
</dbReference>
<dbReference type="HOGENOM" id="CLU_1952245_0_0_1"/>
<proteinExistence type="predicted"/>
<dbReference type="Proteomes" id="UP000008021">
    <property type="component" value="Chromosome 4"/>
</dbReference>
<dbReference type="Gramene" id="OMERI04G16180.6">
    <property type="protein sequence ID" value="OMERI04G16180.6"/>
    <property type="gene ID" value="OMERI04G16180"/>
</dbReference>
<feature type="compositionally biased region" description="Basic and acidic residues" evidence="1">
    <location>
        <begin position="92"/>
        <end position="103"/>
    </location>
</feature>
<dbReference type="EnsemblPlants" id="OMERI04G16180.1">
    <property type="protein sequence ID" value="OMERI04G16180.1"/>
    <property type="gene ID" value="OMERI04G16180"/>
</dbReference>
<reference evidence="2" key="2">
    <citation type="submission" date="2018-05" db="EMBL/GenBank/DDBJ databases">
        <title>OmerRS3 (Oryza meridionalis Reference Sequence Version 3).</title>
        <authorList>
            <person name="Zhang J."/>
            <person name="Kudrna D."/>
            <person name="Lee S."/>
            <person name="Talag J."/>
            <person name="Welchert J."/>
            <person name="Wing R.A."/>
        </authorList>
    </citation>
    <scope>NUCLEOTIDE SEQUENCE [LARGE SCALE GENOMIC DNA]</scope>
    <source>
        <strain evidence="2">OR44</strain>
    </source>
</reference>
<organism evidence="2">
    <name type="scientific">Oryza meridionalis</name>
    <dbReference type="NCBI Taxonomy" id="40149"/>
    <lineage>
        <taxon>Eukaryota</taxon>
        <taxon>Viridiplantae</taxon>
        <taxon>Streptophyta</taxon>
        <taxon>Embryophyta</taxon>
        <taxon>Tracheophyta</taxon>
        <taxon>Spermatophyta</taxon>
        <taxon>Magnoliopsida</taxon>
        <taxon>Liliopsida</taxon>
        <taxon>Poales</taxon>
        <taxon>Poaceae</taxon>
        <taxon>BOP clade</taxon>
        <taxon>Oryzoideae</taxon>
        <taxon>Oryzeae</taxon>
        <taxon>Oryzinae</taxon>
        <taxon>Oryza</taxon>
    </lineage>
</organism>
<evidence type="ECO:0000313" key="3">
    <source>
        <dbReference type="Proteomes" id="UP000008021"/>
    </source>
</evidence>